<feature type="compositionally biased region" description="Basic and acidic residues" evidence="1">
    <location>
        <begin position="80"/>
        <end position="120"/>
    </location>
</feature>
<reference evidence="2" key="1">
    <citation type="submission" date="2022-05" db="EMBL/GenBank/DDBJ databases">
        <authorList>
            <person name="Okamura Y."/>
        </authorList>
    </citation>
    <scope>NUCLEOTIDE SEQUENCE</scope>
</reference>
<sequence>MQLLGMKCYFAKICIHDAKEKCGEDEKGNVRRFLDSCDIKEYNCLYGTDYKKTALENCREVIPSIQDIQEQTTHPSTNTEKFKEASEEKSSTQAQSEHEVSDKESVSQHQSSRETTEDKQTPNQIDLDVGSNAKESMEQEENGSNLKESKEEPELSYVTNANETEVNADSTHESSNDYTKKI</sequence>
<evidence type="ECO:0000313" key="3">
    <source>
        <dbReference type="Proteomes" id="UP001152562"/>
    </source>
</evidence>
<organism evidence="2 3">
    <name type="scientific">Pieris brassicae</name>
    <name type="common">White butterfly</name>
    <name type="synonym">Large white butterfly</name>
    <dbReference type="NCBI Taxonomy" id="7116"/>
    <lineage>
        <taxon>Eukaryota</taxon>
        <taxon>Metazoa</taxon>
        <taxon>Ecdysozoa</taxon>
        <taxon>Arthropoda</taxon>
        <taxon>Hexapoda</taxon>
        <taxon>Insecta</taxon>
        <taxon>Pterygota</taxon>
        <taxon>Neoptera</taxon>
        <taxon>Endopterygota</taxon>
        <taxon>Lepidoptera</taxon>
        <taxon>Glossata</taxon>
        <taxon>Ditrysia</taxon>
        <taxon>Papilionoidea</taxon>
        <taxon>Pieridae</taxon>
        <taxon>Pierinae</taxon>
        <taxon>Pieris</taxon>
    </lineage>
</organism>
<dbReference type="EMBL" id="CALOZG010000042">
    <property type="protein sequence ID" value="CAH4034774.1"/>
    <property type="molecule type" value="Genomic_DNA"/>
</dbReference>
<feature type="region of interest" description="Disordered" evidence="1">
    <location>
        <begin position="66"/>
        <end position="182"/>
    </location>
</feature>
<protein>
    <submittedName>
        <fullName evidence="2">Uncharacterized protein</fullName>
    </submittedName>
</protein>
<proteinExistence type="predicted"/>
<comment type="caution">
    <text evidence="2">The sequence shown here is derived from an EMBL/GenBank/DDBJ whole genome shotgun (WGS) entry which is preliminary data.</text>
</comment>
<evidence type="ECO:0000256" key="1">
    <source>
        <dbReference type="SAM" id="MobiDB-lite"/>
    </source>
</evidence>
<dbReference type="Proteomes" id="UP001152562">
    <property type="component" value="Unassembled WGS sequence"/>
</dbReference>
<accession>A0A9P0TN60</accession>
<evidence type="ECO:0000313" key="2">
    <source>
        <dbReference type="EMBL" id="CAH4034774.1"/>
    </source>
</evidence>
<name>A0A9P0TN60_PIEBR</name>
<feature type="compositionally biased region" description="Polar residues" evidence="1">
    <location>
        <begin position="66"/>
        <end position="79"/>
    </location>
</feature>
<feature type="compositionally biased region" description="Basic and acidic residues" evidence="1">
    <location>
        <begin position="170"/>
        <end position="182"/>
    </location>
</feature>
<keyword evidence="3" id="KW-1185">Reference proteome</keyword>
<dbReference type="AlphaFoldDB" id="A0A9P0TN60"/>
<gene>
    <name evidence="2" type="ORF">PIBRA_LOCUS10926</name>
</gene>
<feature type="compositionally biased region" description="Polar residues" evidence="1">
    <location>
        <begin position="157"/>
        <end position="169"/>
    </location>
</feature>